<dbReference type="AlphaFoldDB" id="A0A8J3R542"/>
<dbReference type="CDD" id="cd01008">
    <property type="entry name" value="PBP2_NrtA_SsuA_CpmA_like"/>
    <property type="match status" value="1"/>
</dbReference>
<dbReference type="RefSeq" id="WP_204009928.1">
    <property type="nucleotide sequence ID" value="NZ_BOOG01000004.1"/>
</dbReference>
<proteinExistence type="inferred from homology"/>
<evidence type="ECO:0000256" key="2">
    <source>
        <dbReference type="ARBA" id="ARBA00010742"/>
    </source>
</evidence>
<dbReference type="Proteomes" id="UP000610966">
    <property type="component" value="Unassembled WGS sequence"/>
</dbReference>
<gene>
    <name evidence="5" type="primary">ssuA_1</name>
    <name evidence="5" type="ORF">Mth01_02540</name>
</gene>
<dbReference type="PROSITE" id="PS51257">
    <property type="entry name" value="PROKAR_LIPOPROTEIN"/>
    <property type="match status" value="1"/>
</dbReference>
<feature type="signal peptide" evidence="4">
    <location>
        <begin position="1"/>
        <end position="21"/>
    </location>
</feature>
<dbReference type="GO" id="GO:0042597">
    <property type="term" value="C:periplasmic space"/>
    <property type="evidence" value="ECO:0007669"/>
    <property type="project" value="UniProtKB-SubCell"/>
</dbReference>
<comment type="caution">
    <text evidence="5">The sequence shown here is derived from an EMBL/GenBank/DDBJ whole genome shotgun (WGS) entry which is preliminary data.</text>
</comment>
<dbReference type="SUPFAM" id="SSF53850">
    <property type="entry name" value="Periplasmic binding protein-like II"/>
    <property type="match status" value="1"/>
</dbReference>
<reference evidence="5" key="1">
    <citation type="submission" date="2021-01" db="EMBL/GenBank/DDBJ databases">
        <title>Whole genome shotgun sequence of Sphaerimonospora thailandensis NBRC 107569.</title>
        <authorList>
            <person name="Komaki H."/>
            <person name="Tamura T."/>
        </authorList>
    </citation>
    <scope>NUCLEOTIDE SEQUENCE</scope>
    <source>
        <strain evidence="5">NBRC 107569</strain>
    </source>
</reference>
<accession>A0A8J3R542</accession>
<evidence type="ECO:0000256" key="3">
    <source>
        <dbReference type="ARBA" id="ARBA00022729"/>
    </source>
</evidence>
<comment type="similarity">
    <text evidence="2">Belongs to the bacterial solute-binding protein SsuA/TauA family.</text>
</comment>
<feature type="chain" id="PRO_5038689807" evidence="4">
    <location>
        <begin position="22"/>
        <end position="329"/>
    </location>
</feature>
<keyword evidence="3 4" id="KW-0732">Signal</keyword>
<dbReference type="PANTHER" id="PTHR30024:SF47">
    <property type="entry name" value="TAURINE-BINDING PERIPLASMIC PROTEIN"/>
    <property type="match status" value="1"/>
</dbReference>
<name>A0A8J3R542_9ACTN</name>
<evidence type="ECO:0000256" key="1">
    <source>
        <dbReference type="ARBA" id="ARBA00004418"/>
    </source>
</evidence>
<sequence>MRIGTVIRTSLAGLAAVVTLAACGGSGTDEASAGDSAGGLEKTTLNLGVVPVPSAAPLFLALERGFFEEEGLTIKTETIQAPQAVMPKILNGSMDAFLTTYVSLISIQDSGAAKLKMLVESQQGAPGINGLYVTEDSPVKSLQDLKGKTVAVNVLKALGEVTVSAHLKVAGLAPTDVKFVPIPFDQQLAALKSGQVDAAWLSEPYISAARKDLGAVQLVDTLSGPTADLPLDGWGATADWVEKYPKTAAAFQRAIGKAQQIAASDREALNQVIPTFTQIPAEVASTMSMGTFSTSLDATRTQRVADLMAEFGITKTKIDANQLVAAPPQ</sequence>
<dbReference type="Gene3D" id="3.40.190.10">
    <property type="entry name" value="Periplasmic binding protein-like II"/>
    <property type="match status" value="2"/>
</dbReference>
<organism evidence="5 6">
    <name type="scientific">Sphaerimonospora thailandensis</name>
    <dbReference type="NCBI Taxonomy" id="795644"/>
    <lineage>
        <taxon>Bacteria</taxon>
        <taxon>Bacillati</taxon>
        <taxon>Actinomycetota</taxon>
        <taxon>Actinomycetes</taxon>
        <taxon>Streptosporangiales</taxon>
        <taxon>Streptosporangiaceae</taxon>
        <taxon>Sphaerimonospora</taxon>
    </lineage>
</organism>
<evidence type="ECO:0000313" key="5">
    <source>
        <dbReference type="EMBL" id="GIH68001.1"/>
    </source>
</evidence>
<dbReference type="PANTHER" id="PTHR30024">
    <property type="entry name" value="ALIPHATIC SULFONATES-BINDING PROTEIN-RELATED"/>
    <property type="match status" value="1"/>
</dbReference>
<protein>
    <submittedName>
        <fullName evidence="5">Sulfonate ABC transporter substrate-binding protein</fullName>
    </submittedName>
</protein>
<comment type="subcellular location">
    <subcellularLocation>
        <location evidence="1">Periplasm</location>
    </subcellularLocation>
</comment>
<keyword evidence="6" id="KW-1185">Reference proteome</keyword>
<dbReference type="Pfam" id="PF13379">
    <property type="entry name" value="NMT1_2"/>
    <property type="match status" value="1"/>
</dbReference>
<evidence type="ECO:0000313" key="6">
    <source>
        <dbReference type="Proteomes" id="UP000610966"/>
    </source>
</evidence>
<dbReference type="EMBL" id="BOOG01000004">
    <property type="protein sequence ID" value="GIH68001.1"/>
    <property type="molecule type" value="Genomic_DNA"/>
</dbReference>
<evidence type="ECO:0000256" key="4">
    <source>
        <dbReference type="SAM" id="SignalP"/>
    </source>
</evidence>